<feature type="transmembrane region" description="Helical" evidence="2">
    <location>
        <begin position="593"/>
        <end position="613"/>
    </location>
</feature>
<evidence type="ECO:0000256" key="1">
    <source>
        <dbReference type="SAM" id="MobiDB-lite"/>
    </source>
</evidence>
<keyword evidence="3" id="KW-0732">Signal</keyword>
<proteinExistence type="predicted"/>
<name>A0A0D0INX3_9MICO</name>
<dbReference type="Pfam" id="PF05345">
    <property type="entry name" value="He_PIG"/>
    <property type="match status" value="1"/>
</dbReference>
<keyword evidence="2" id="KW-0812">Transmembrane</keyword>
<protein>
    <submittedName>
        <fullName evidence="4">Uncharacterized protein</fullName>
    </submittedName>
</protein>
<dbReference type="InterPro" id="IPR011048">
    <property type="entry name" value="Haem_d1_sf"/>
</dbReference>
<keyword evidence="2" id="KW-0472">Membrane</keyword>
<evidence type="ECO:0000256" key="3">
    <source>
        <dbReference type="SAM" id="SignalP"/>
    </source>
</evidence>
<gene>
    <name evidence="4" type="ORF">SD72_03065</name>
</gene>
<feature type="compositionally biased region" description="Low complexity" evidence="1">
    <location>
        <begin position="561"/>
        <end position="574"/>
    </location>
</feature>
<keyword evidence="5" id="KW-1185">Reference proteome</keyword>
<dbReference type="AlphaFoldDB" id="A0A0D0INX3"/>
<dbReference type="EMBL" id="JXSQ01000003">
    <property type="protein sequence ID" value="KIP53259.1"/>
    <property type="molecule type" value="Genomic_DNA"/>
</dbReference>
<dbReference type="SUPFAM" id="SSF51004">
    <property type="entry name" value="C-terminal (heme d1) domain of cytochrome cd1-nitrite reductase"/>
    <property type="match status" value="1"/>
</dbReference>
<keyword evidence="2" id="KW-1133">Transmembrane helix</keyword>
<evidence type="ECO:0000313" key="4">
    <source>
        <dbReference type="EMBL" id="KIP53259.1"/>
    </source>
</evidence>
<evidence type="ECO:0000313" key="5">
    <source>
        <dbReference type="Proteomes" id="UP000032120"/>
    </source>
</evidence>
<evidence type="ECO:0000256" key="2">
    <source>
        <dbReference type="SAM" id="Phobius"/>
    </source>
</evidence>
<comment type="caution">
    <text evidence="4">The sequence shown here is derived from an EMBL/GenBank/DDBJ whole genome shotgun (WGS) entry which is preliminary data.</text>
</comment>
<dbReference type="InterPro" id="IPR051200">
    <property type="entry name" value="Host-pathogen_enzymatic-act"/>
</dbReference>
<dbReference type="Gene3D" id="2.60.40.10">
    <property type="entry name" value="Immunoglobulins"/>
    <property type="match status" value="1"/>
</dbReference>
<dbReference type="PANTHER" id="PTHR47197:SF3">
    <property type="entry name" value="DIHYDRO-HEME D1 DEHYDROGENASE"/>
    <property type="match status" value="1"/>
</dbReference>
<organism evidence="4 5">
    <name type="scientific">Leucobacter komagatae</name>
    <dbReference type="NCBI Taxonomy" id="55969"/>
    <lineage>
        <taxon>Bacteria</taxon>
        <taxon>Bacillati</taxon>
        <taxon>Actinomycetota</taxon>
        <taxon>Actinomycetes</taxon>
        <taxon>Micrococcales</taxon>
        <taxon>Microbacteriaceae</taxon>
        <taxon>Leucobacter</taxon>
    </lineage>
</organism>
<dbReference type="InterPro" id="IPR015919">
    <property type="entry name" value="Cadherin-like_sf"/>
</dbReference>
<dbReference type="InterPro" id="IPR013783">
    <property type="entry name" value="Ig-like_fold"/>
</dbReference>
<dbReference type="InterPro" id="IPR015943">
    <property type="entry name" value="WD40/YVTN_repeat-like_dom_sf"/>
</dbReference>
<dbReference type="SUPFAM" id="SSF49313">
    <property type="entry name" value="Cadherin-like"/>
    <property type="match status" value="1"/>
</dbReference>
<accession>A0A0D0INX3</accession>
<dbReference type="OrthoDB" id="4991336at2"/>
<feature type="signal peptide" evidence="3">
    <location>
        <begin position="1"/>
        <end position="34"/>
    </location>
</feature>
<reference evidence="4 5" key="1">
    <citation type="submission" date="2015-01" db="EMBL/GenBank/DDBJ databases">
        <title>Draft genome sequence of Leucobacter komagatae strain VKM ST2845.</title>
        <authorList>
            <person name="Karlyshev A.V."/>
            <person name="Kudryashova E.B."/>
        </authorList>
    </citation>
    <scope>NUCLEOTIDE SEQUENCE [LARGE SCALE GENOMIC DNA]</scope>
    <source>
        <strain evidence="4 5">VKM ST2845</strain>
    </source>
</reference>
<dbReference type="Proteomes" id="UP000032120">
    <property type="component" value="Unassembled WGS sequence"/>
</dbReference>
<dbReference type="GO" id="GO:0016020">
    <property type="term" value="C:membrane"/>
    <property type="evidence" value="ECO:0007669"/>
    <property type="project" value="InterPro"/>
</dbReference>
<dbReference type="Gene3D" id="2.130.10.10">
    <property type="entry name" value="YVTN repeat-like/Quinoprotein amine dehydrogenase"/>
    <property type="match status" value="1"/>
</dbReference>
<sequence length="621" mass="64612">MSTITARRPRKTLGVVGVVAGGALALSLPAPAFALAEPFEPAEEASTRSSATTFTPDLQTEIFIAEESMPNDFVSSADGTTGYVTSRQLNEFTIIDMAKREVTGRIATPGTGAEEIALSPDGSRAYFSILAGWFSSGVGVLDLASGTLINEFTDVPEAIEEIVVSQDGASLYVLGHEGDVARIDPNTGTELATKDFGGVNAYGMVLINNDSKLLIGMGNTVYTLDAETLEELDRFKLSNIHSLASFVTDGTDERVYFADSADTALGAFNPATGEMLGRVAVGNPMHEVVGNDANNRAFGNVIYWNKLMAADLNTGLRPDSFRATPTAPYSMKQNPVTGELLSANAGFTNAKKGSTVTIVNPPSVANPANAEITAMGDDARFETDAVGIKRGNGGGIAWQSSEDGETWTDIEGAYDEQLDVVATAETMNLQYRVRWVDDFWGQRGASEPARIVAPAPMITFDGPLEDGTVGTAYPNTVITATGQDDLAWSLVEDADVTGLPAGMELDAATGALTGTPTEAGSFTFTVRVTDVFGEDTRSYDLTVNDVADPTDPVGPTPTDPTDPAGPTDPANPGDTSGGNKGGQLSDTGGASPLLLSLLAAGVLAAGGTAVMIARKRGGSSV</sequence>
<dbReference type="GO" id="GO:0005975">
    <property type="term" value="P:carbohydrate metabolic process"/>
    <property type="evidence" value="ECO:0007669"/>
    <property type="project" value="UniProtKB-ARBA"/>
</dbReference>
<dbReference type="RefSeq" id="WP_042542981.1">
    <property type="nucleotide sequence ID" value="NZ_JXSQ01000003.1"/>
</dbReference>
<dbReference type="PANTHER" id="PTHR47197">
    <property type="entry name" value="PROTEIN NIRF"/>
    <property type="match status" value="1"/>
</dbReference>
<feature type="region of interest" description="Disordered" evidence="1">
    <location>
        <begin position="540"/>
        <end position="587"/>
    </location>
</feature>
<feature type="chain" id="PRO_5039404739" evidence="3">
    <location>
        <begin position="35"/>
        <end position="621"/>
    </location>
</feature>
<dbReference type="GO" id="GO:0005509">
    <property type="term" value="F:calcium ion binding"/>
    <property type="evidence" value="ECO:0007669"/>
    <property type="project" value="InterPro"/>
</dbReference>